<evidence type="ECO:0000256" key="7">
    <source>
        <dbReference type="ARBA" id="ARBA00022630"/>
    </source>
</evidence>
<evidence type="ECO:0000256" key="9">
    <source>
        <dbReference type="ARBA" id="ARBA00022857"/>
    </source>
</evidence>
<comment type="function">
    <text evidence="2 16">Cell wall formation.</text>
</comment>
<keyword evidence="14 16" id="KW-0961">Cell wall biogenesis/degradation</keyword>
<protein>
    <recommendedName>
        <fullName evidence="16">UDP-N-acetylenolpyruvoylglucosamine reductase</fullName>
        <ecNumber evidence="16">1.3.1.98</ecNumber>
    </recommendedName>
    <alternativeName>
        <fullName evidence="16">UDP-N-acetylmuramate dehydrogenase</fullName>
    </alternativeName>
</protein>
<comment type="pathway">
    <text evidence="4 16">Cell wall biogenesis; peptidoglycan biosynthesis.</text>
</comment>
<name>A0A0G1UNQ4_9BACT</name>
<dbReference type="SUPFAM" id="SSF56176">
    <property type="entry name" value="FAD-binding/transporter-associated domain-like"/>
    <property type="match status" value="1"/>
</dbReference>
<evidence type="ECO:0000256" key="5">
    <source>
        <dbReference type="ARBA" id="ARBA00022490"/>
    </source>
</evidence>
<evidence type="ECO:0000313" key="18">
    <source>
        <dbReference type="EMBL" id="KKU95716.1"/>
    </source>
</evidence>
<dbReference type="InterPro" id="IPR016167">
    <property type="entry name" value="FAD-bd_PCMH_sub1"/>
</dbReference>
<keyword evidence="8 16" id="KW-0274">FAD</keyword>
<dbReference type="GO" id="GO:0005829">
    <property type="term" value="C:cytosol"/>
    <property type="evidence" value="ECO:0007669"/>
    <property type="project" value="TreeGrafter"/>
</dbReference>
<keyword evidence="11 16" id="KW-0573">Peptidoglycan synthesis</keyword>
<dbReference type="EMBL" id="LCPJ01000010">
    <property type="protein sequence ID" value="KKU95716.1"/>
    <property type="molecule type" value="Genomic_DNA"/>
</dbReference>
<comment type="subcellular location">
    <subcellularLocation>
        <location evidence="3 16">Cytoplasm</location>
    </subcellularLocation>
</comment>
<dbReference type="GO" id="GO:0008762">
    <property type="term" value="F:UDP-N-acetylmuramate dehydrogenase activity"/>
    <property type="evidence" value="ECO:0007669"/>
    <property type="project" value="UniProtKB-UniRule"/>
</dbReference>
<dbReference type="Proteomes" id="UP000034661">
    <property type="component" value="Unassembled WGS sequence"/>
</dbReference>
<dbReference type="Gene3D" id="3.30.465.10">
    <property type="match status" value="1"/>
</dbReference>
<evidence type="ECO:0000256" key="16">
    <source>
        <dbReference type="HAMAP-Rule" id="MF_00037"/>
    </source>
</evidence>
<comment type="catalytic activity">
    <reaction evidence="15 16">
        <text>UDP-N-acetyl-alpha-D-muramate + NADP(+) = UDP-N-acetyl-3-O-(1-carboxyvinyl)-alpha-D-glucosamine + NADPH + H(+)</text>
        <dbReference type="Rhea" id="RHEA:12248"/>
        <dbReference type="ChEBI" id="CHEBI:15378"/>
        <dbReference type="ChEBI" id="CHEBI:57783"/>
        <dbReference type="ChEBI" id="CHEBI:58349"/>
        <dbReference type="ChEBI" id="CHEBI:68483"/>
        <dbReference type="ChEBI" id="CHEBI:70757"/>
        <dbReference type="EC" id="1.3.1.98"/>
    </reaction>
</comment>
<dbReference type="InterPro" id="IPR006094">
    <property type="entry name" value="Oxid_FAD_bind_N"/>
</dbReference>
<dbReference type="InterPro" id="IPR011601">
    <property type="entry name" value="MurB_C"/>
</dbReference>
<dbReference type="AlphaFoldDB" id="A0A0G1UNQ4"/>
<dbReference type="InterPro" id="IPR036318">
    <property type="entry name" value="FAD-bd_PCMH-like_sf"/>
</dbReference>
<dbReference type="GO" id="GO:0008360">
    <property type="term" value="P:regulation of cell shape"/>
    <property type="evidence" value="ECO:0007669"/>
    <property type="project" value="UniProtKB-KW"/>
</dbReference>
<keyword evidence="7 16" id="KW-0285">Flavoprotein</keyword>
<dbReference type="Pfam" id="PF01565">
    <property type="entry name" value="FAD_binding_4"/>
    <property type="match status" value="1"/>
</dbReference>
<dbReference type="InterPro" id="IPR036635">
    <property type="entry name" value="MurB_C_sf"/>
</dbReference>
<feature type="active site" description="Proton donor" evidence="16">
    <location>
        <position position="237"/>
    </location>
</feature>
<evidence type="ECO:0000313" key="19">
    <source>
        <dbReference type="Proteomes" id="UP000034661"/>
    </source>
</evidence>
<keyword evidence="13 16" id="KW-0131">Cell cycle</keyword>
<sequence length="326" mass="35478">MKTEYTQLKQMLGDRVKENEVLAPYTTFKIGGPADLFYEAKTIEELVRVIVSARKLGVSIWVLGGGSNVLVADMGLRGLVVKNSTSRIFLRGMKGAFKSGESSGNVFVETDTGVIMNKLVRFSVEEGLAGLEMHLGLPGTVGGAIYMNSKWTHPEGYVGDVVYQAEILNSKNEQQVVPKSYFQFGYDSSLIQKTGDIVLRVVFALRQGDKEKLWESANAAIAYRRESQPQGVLGPGCTFRNITKAQAMTAATPQGTTSAGFLIDHAGLKGVTIGGAQISPVHANFIINRNKATAADVIQLISRAKEQVKRQFGVLLEEEIVRIGEF</sequence>
<dbReference type="GO" id="GO:0071555">
    <property type="term" value="P:cell wall organization"/>
    <property type="evidence" value="ECO:0007669"/>
    <property type="project" value="UniProtKB-KW"/>
</dbReference>
<evidence type="ECO:0000256" key="13">
    <source>
        <dbReference type="ARBA" id="ARBA00023306"/>
    </source>
</evidence>
<feature type="active site" evidence="16">
    <location>
        <position position="319"/>
    </location>
</feature>
<evidence type="ECO:0000256" key="8">
    <source>
        <dbReference type="ARBA" id="ARBA00022827"/>
    </source>
</evidence>
<dbReference type="Gene3D" id="3.30.43.10">
    <property type="entry name" value="Uridine Diphospho-n-acetylenolpyruvylglucosamine Reductase, domain 2"/>
    <property type="match status" value="1"/>
</dbReference>
<keyword evidence="10 16" id="KW-0133">Cell shape</keyword>
<proteinExistence type="inferred from homology"/>
<comment type="similarity">
    <text evidence="16">Belongs to the MurB family.</text>
</comment>
<evidence type="ECO:0000256" key="10">
    <source>
        <dbReference type="ARBA" id="ARBA00022960"/>
    </source>
</evidence>
<dbReference type="HAMAP" id="MF_00037">
    <property type="entry name" value="MurB"/>
    <property type="match status" value="1"/>
</dbReference>
<evidence type="ECO:0000256" key="1">
    <source>
        <dbReference type="ARBA" id="ARBA00001974"/>
    </source>
</evidence>
<evidence type="ECO:0000259" key="17">
    <source>
        <dbReference type="PROSITE" id="PS51387"/>
    </source>
</evidence>
<dbReference type="InterPro" id="IPR016169">
    <property type="entry name" value="FAD-bd_PCMH_sub2"/>
</dbReference>
<dbReference type="Pfam" id="PF02873">
    <property type="entry name" value="MurB_C"/>
    <property type="match status" value="1"/>
</dbReference>
<evidence type="ECO:0000256" key="4">
    <source>
        <dbReference type="ARBA" id="ARBA00004752"/>
    </source>
</evidence>
<keyword evidence="6 16" id="KW-0132">Cell division</keyword>
<dbReference type="SUPFAM" id="SSF56194">
    <property type="entry name" value="Uridine diphospho-N-Acetylenolpyruvylglucosamine reductase, MurB, C-terminal domain"/>
    <property type="match status" value="1"/>
</dbReference>
<organism evidence="18 19">
    <name type="scientific">Candidatus Gottesmanbacteria bacterium GW2011_GWA1_48_13</name>
    <dbReference type="NCBI Taxonomy" id="1618439"/>
    <lineage>
        <taxon>Bacteria</taxon>
        <taxon>Candidatus Gottesmaniibacteriota</taxon>
    </lineage>
</organism>
<evidence type="ECO:0000256" key="2">
    <source>
        <dbReference type="ARBA" id="ARBA00003921"/>
    </source>
</evidence>
<gene>
    <name evidence="16" type="primary">murB</name>
    <name evidence="18" type="ORF">UY27_C0010G0009</name>
</gene>
<dbReference type="InterPro" id="IPR003170">
    <property type="entry name" value="MurB"/>
</dbReference>
<dbReference type="PANTHER" id="PTHR21071:SF4">
    <property type="entry name" value="UDP-N-ACETYLENOLPYRUVOYLGLUCOSAMINE REDUCTASE"/>
    <property type="match status" value="1"/>
</dbReference>
<keyword evidence="5 16" id="KW-0963">Cytoplasm</keyword>
<dbReference type="PANTHER" id="PTHR21071">
    <property type="entry name" value="UDP-N-ACETYLENOLPYRUVOYLGLUCOSAMINE REDUCTASE"/>
    <property type="match status" value="1"/>
</dbReference>
<reference evidence="18 19" key="1">
    <citation type="journal article" date="2015" name="Nature">
        <title>rRNA introns, odd ribosomes, and small enigmatic genomes across a large radiation of phyla.</title>
        <authorList>
            <person name="Brown C.T."/>
            <person name="Hug L.A."/>
            <person name="Thomas B.C."/>
            <person name="Sharon I."/>
            <person name="Castelle C.J."/>
            <person name="Singh A."/>
            <person name="Wilkins M.J."/>
            <person name="Williams K.H."/>
            <person name="Banfield J.F."/>
        </authorList>
    </citation>
    <scope>NUCLEOTIDE SEQUENCE [LARGE SCALE GENOMIC DNA]</scope>
</reference>
<dbReference type="PATRIC" id="fig|1618439.3.peg.360"/>
<evidence type="ECO:0000256" key="11">
    <source>
        <dbReference type="ARBA" id="ARBA00022984"/>
    </source>
</evidence>
<dbReference type="InterPro" id="IPR016166">
    <property type="entry name" value="FAD-bd_PCMH"/>
</dbReference>
<evidence type="ECO:0000256" key="12">
    <source>
        <dbReference type="ARBA" id="ARBA00023002"/>
    </source>
</evidence>
<dbReference type="PROSITE" id="PS51387">
    <property type="entry name" value="FAD_PCMH"/>
    <property type="match status" value="1"/>
</dbReference>
<evidence type="ECO:0000256" key="15">
    <source>
        <dbReference type="ARBA" id="ARBA00048914"/>
    </source>
</evidence>
<feature type="domain" description="FAD-binding PCMH-type" evidence="17">
    <location>
        <begin position="30"/>
        <end position="208"/>
    </location>
</feature>
<comment type="cofactor">
    <cofactor evidence="1 16">
        <name>FAD</name>
        <dbReference type="ChEBI" id="CHEBI:57692"/>
    </cofactor>
</comment>
<evidence type="ECO:0000256" key="6">
    <source>
        <dbReference type="ARBA" id="ARBA00022618"/>
    </source>
</evidence>
<dbReference type="GO" id="GO:0009252">
    <property type="term" value="P:peptidoglycan biosynthetic process"/>
    <property type="evidence" value="ECO:0007669"/>
    <property type="project" value="UniProtKB-UniRule"/>
</dbReference>
<dbReference type="EC" id="1.3.1.98" evidence="16"/>
<dbReference type="NCBIfam" id="TIGR00179">
    <property type="entry name" value="murB"/>
    <property type="match status" value="1"/>
</dbReference>
<comment type="caution">
    <text evidence="18">The sequence shown here is derived from an EMBL/GenBank/DDBJ whole genome shotgun (WGS) entry which is preliminary data.</text>
</comment>
<evidence type="ECO:0000256" key="14">
    <source>
        <dbReference type="ARBA" id="ARBA00023316"/>
    </source>
</evidence>
<dbReference type="GO" id="GO:0071949">
    <property type="term" value="F:FAD binding"/>
    <property type="evidence" value="ECO:0007669"/>
    <property type="project" value="InterPro"/>
</dbReference>
<evidence type="ECO:0000256" key="3">
    <source>
        <dbReference type="ARBA" id="ARBA00004496"/>
    </source>
</evidence>
<dbReference type="Gene3D" id="3.90.78.10">
    <property type="entry name" value="UDP-N-acetylenolpyruvoylglucosamine reductase, C-terminal domain"/>
    <property type="match status" value="1"/>
</dbReference>
<dbReference type="GO" id="GO:0051301">
    <property type="term" value="P:cell division"/>
    <property type="evidence" value="ECO:0007669"/>
    <property type="project" value="UniProtKB-KW"/>
</dbReference>
<keyword evidence="12 16" id="KW-0560">Oxidoreductase</keyword>
<comment type="caution">
    <text evidence="16">Lacks conserved residue(s) required for the propagation of feature annotation.</text>
</comment>
<dbReference type="UniPathway" id="UPA00219"/>
<accession>A0A0G1UNQ4</accession>
<keyword evidence="9 16" id="KW-0521">NADP</keyword>